<feature type="region of interest" description="Disordered" evidence="1">
    <location>
        <begin position="80"/>
        <end position="160"/>
    </location>
</feature>
<comment type="caution">
    <text evidence="3">The sequence shown here is derived from an EMBL/GenBank/DDBJ whole genome shotgun (WGS) entry which is preliminary data.</text>
</comment>
<sequence length="160" mass="17254">MGGLDDDIPVPNIPIHVYVIVGCVAVSLVSSQLLGLWLTGFKKPTPTGPVYIRPRTLHDKPSSSTLASVGDVAIRVPPAAARRVSGERRKSVESNKTEEVKDIKGCEKAEKVKEGGDIKEDNETGESDEGKETGDVKEAGDAKEAEKVKETEEMKEKLEV</sequence>
<keyword evidence="4" id="KW-1185">Reference proteome</keyword>
<organism evidence="3 4">
    <name type="scientific">Cercophora samala</name>
    <dbReference type="NCBI Taxonomy" id="330535"/>
    <lineage>
        <taxon>Eukaryota</taxon>
        <taxon>Fungi</taxon>
        <taxon>Dikarya</taxon>
        <taxon>Ascomycota</taxon>
        <taxon>Pezizomycotina</taxon>
        <taxon>Sordariomycetes</taxon>
        <taxon>Sordariomycetidae</taxon>
        <taxon>Sordariales</taxon>
        <taxon>Lasiosphaeriaceae</taxon>
        <taxon>Cercophora</taxon>
    </lineage>
</organism>
<feature type="compositionally biased region" description="Basic and acidic residues" evidence="1">
    <location>
        <begin position="84"/>
        <end position="160"/>
    </location>
</feature>
<proteinExistence type="predicted"/>
<name>A0AA40D701_9PEZI</name>
<feature type="transmembrane region" description="Helical" evidence="2">
    <location>
        <begin position="15"/>
        <end position="38"/>
    </location>
</feature>
<gene>
    <name evidence="3" type="ORF">QBC41DRAFT_12774</name>
</gene>
<dbReference type="Proteomes" id="UP001174997">
    <property type="component" value="Unassembled WGS sequence"/>
</dbReference>
<evidence type="ECO:0000256" key="1">
    <source>
        <dbReference type="SAM" id="MobiDB-lite"/>
    </source>
</evidence>
<keyword evidence="2" id="KW-0472">Membrane</keyword>
<evidence type="ECO:0000256" key="2">
    <source>
        <dbReference type="SAM" id="Phobius"/>
    </source>
</evidence>
<accession>A0AA40D701</accession>
<protein>
    <submittedName>
        <fullName evidence="3">Uncharacterized protein</fullName>
    </submittedName>
</protein>
<reference evidence="3" key="1">
    <citation type="submission" date="2023-06" db="EMBL/GenBank/DDBJ databases">
        <title>Genome-scale phylogeny and comparative genomics of the fungal order Sordariales.</title>
        <authorList>
            <consortium name="Lawrence Berkeley National Laboratory"/>
            <person name="Hensen N."/>
            <person name="Bonometti L."/>
            <person name="Westerberg I."/>
            <person name="Brannstrom I.O."/>
            <person name="Guillou S."/>
            <person name="Cros-Aarteil S."/>
            <person name="Calhoun S."/>
            <person name="Haridas S."/>
            <person name="Kuo A."/>
            <person name="Mondo S."/>
            <person name="Pangilinan J."/>
            <person name="Riley R."/>
            <person name="Labutti K."/>
            <person name="Andreopoulos B."/>
            <person name="Lipzen A."/>
            <person name="Chen C."/>
            <person name="Yanf M."/>
            <person name="Daum C."/>
            <person name="Ng V."/>
            <person name="Clum A."/>
            <person name="Steindorff A."/>
            <person name="Ohm R."/>
            <person name="Martin F."/>
            <person name="Silar P."/>
            <person name="Natvig D."/>
            <person name="Lalanne C."/>
            <person name="Gautier V."/>
            <person name="Ament-Velasquez S.L."/>
            <person name="Kruys A."/>
            <person name="Hutchinson M.I."/>
            <person name="Powell A.J."/>
            <person name="Barry K."/>
            <person name="Miller A.N."/>
            <person name="Grigoriev I.V."/>
            <person name="Debuchy R."/>
            <person name="Gladieux P."/>
            <person name="Thoren M.H."/>
            <person name="Johannesson H."/>
        </authorList>
    </citation>
    <scope>NUCLEOTIDE SEQUENCE</scope>
    <source>
        <strain evidence="3">CBS 307.81</strain>
    </source>
</reference>
<evidence type="ECO:0000313" key="4">
    <source>
        <dbReference type="Proteomes" id="UP001174997"/>
    </source>
</evidence>
<evidence type="ECO:0000313" key="3">
    <source>
        <dbReference type="EMBL" id="KAK0665537.1"/>
    </source>
</evidence>
<dbReference type="EMBL" id="JAULSY010000108">
    <property type="protein sequence ID" value="KAK0665537.1"/>
    <property type="molecule type" value="Genomic_DNA"/>
</dbReference>
<dbReference type="AlphaFoldDB" id="A0AA40D701"/>
<keyword evidence="2" id="KW-1133">Transmembrane helix</keyword>
<keyword evidence="2" id="KW-0812">Transmembrane</keyword>